<proteinExistence type="predicted"/>
<accession>A0A1G7PNE8</accession>
<keyword evidence="2" id="KW-1185">Reference proteome</keyword>
<dbReference type="Proteomes" id="UP000198641">
    <property type="component" value="Unassembled WGS sequence"/>
</dbReference>
<dbReference type="EMBL" id="FNCI01000002">
    <property type="protein sequence ID" value="SDF87748.1"/>
    <property type="molecule type" value="Genomic_DNA"/>
</dbReference>
<name>A0A1G7PNE8_9GAMM</name>
<organism evidence="1 2">
    <name type="scientific">Onishia taeanensis</name>
    <dbReference type="NCBI Taxonomy" id="284577"/>
    <lineage>
        <taxon>Bacteria</taxon>
        <taxon>Pseudomonadati</taxon>
        <taxon>Pseudomonadota</taxon>
        <taxon>Gammaproteobacteria</taxon>
        <taxon>Oceanospirillales</taxon>
        <taxon>Halomonadaceae</taxon>
        <taxon>Onishia</taxon>
    </lineage>
</organism>
<protein>
    <recommendedName>
        <fullName evidence="3">Phytase-like domain-containing protein</fullName>
    </recommendedName>
</protein>
<dbReference type="RefSeq" id="WP_092523543.1">
    <property type="nucleotide sequence ID" value="NZ_FNCI01000002.1"/>
</dbReference>
<reference evidence="1 2" key="1">
    <citation type="submission" date="2016-10" db="EMBL/GenBank/DDBJ databases">
        <authorList>
            <person name="de Groot N.N."/>
        </authorList>
    </citation>
    <scope>NUCLEOTIDE SEQUENCE [LARGE SCALE GENOMIC DNA]</scope>
    <source>
        <strain evidence="1 2">BH539</strain>
    </source>
</reference>
<evidence type="ECO:0000313" key="1">
    <source>
        <dbReference type="EMBL" id="SDF87748.1"/>
    </source>
</evidence>
<evidence type="ECO:0008006" key="3">
    <source>
        <dbReference type="Google" id="ProtNLM"/>
    </source>
</evidence>
<gene>
    <name evidence="1" type="ORF">SAMN05216571_102415</name>
</gene>
<dbReference type="AlphaFoldDB" id="A0A1G7PNE8"/>
<evidence type="ECO:0000313" key="2">
    <source>
        <dbReference type="Proteomes" id="UP000198641"/>
    </source>
</evidence>
<dbReference type="OrthoDB" id="6179211at2"/>
<sequence length="350" mass="38878">MTRASILQQGTIHCFPAGLRDAKGELVNAEVSAVAFDGERLLMASDKPIPGEERSACFALPMTDAGPDDSKLAYYTQPLIKQAVKYEDFALSADGRHVLATTGFDRLDADSNALNDYNHLLIWPLGKPDDVQVVDPDPRDGVEGSLELRGKLNGAIGFPYYKIEGLAAIPGERGDGLLLFGVREQGQAHDDFEYVSRVIGAHYQITANGNLEFLDEMREFYAFDPDSVDGVRFECGLSSLEYDPYHARLYLLTSFENEVDGEEYIGGYLWQMSLEDFRARRAPELVTNPEGQPLEFEHKAEGLAVLDHDRLFVAYDNDRNLELGSVDERDERHACEAPYTILEISASPAS</sequence>